<protein>
    <recommendedName>
        <fullName evidence="1">DUF676 domain-containing protein</fullName>
    </recommendedName>
</protein>
<name>A0ABN1D4F8_9ACTN</name>
<sequence length="290" mass="32477">MVLGLGALSSVAAPRPTPPSNNDSSNETVYLVKGFNSNPFSTGVSCQDRWNPFIPAMRSWGWTGNFIKVGFYTGDAEKPDCDINLAERDGTRDLSLKELGRRLAWNIHLNYSRQGKSVDLVGHSMGGLIVRAALLGVERHQPGDDWPPYIYVEDAVTLGTPHYGISSSKANCIQVLWARQCREMVEGSRFVYWLNSTGVPQSRQRTDWTFIGSNADELVSRNSATPTTEGAQHLVRYAASMRIRHSQLRILTRGPKTLYYSPRRIRWTLTTNGDAPVREANKALYWASKR</sequence>
<evidence type="ECO:0000259" key="1">
    <source>
        <dbReference type="Pfam" id="PF05057"/>
    </source>
</evidence>
<organism evidence="2 3">
    <name type="scientific">Streptomyces mordarskii</name>
    <dbReference type="NCBI Taxonomy" id="1226758"/>
    <lineage>
        <taxon>Bacteria</taxon>
        <taxon>Bacillati</taxon>
        <taxon>Actinomycetota</taxon>
        <taxon>Actinomycetes</taxon>
        <taxon>Kitasatosporales</taxon>
        <taxon>Streptomycetaceae</taxon>
        <taxon>Streptomyces</taxon>
    </lineage>
</organism>
<accession>A0ABN1D4F8</accession>
<reference evidence="2 3" key="1">
    <citation type="journal article" date="2019" name="Int. J. Syst. Evol. Microbiol.">
        <title>The Global Catalogue of Microorganisms (GCM) 10K type strain sequencing project: providing services to taxonomists for standard genome sequencing and annotation.</title>
        <authorList>
            <consortium name="The Broad Institute Genomics Platform"/>
            <consortium name="The Broad Institute Genome Sequencing Center for Infectious Disease"/>
            <person name="Wu L."/>
            <person name="Ma J."/>
        </authorList>
    </citation>
    <scope>NUCLEOTIDE SEQUENCE [LARGE SCALE GENOMIC DNA]</scope>
    <source>
        <strain evidence="2 3">JCM 5052</strain>
    </source>
</reference>
<dbReference type="EMBL" id="BAAABZ010000038">
    <property type="protein sequence ID" value="GAA0534058.1"/>
    <property type="molecule type" value="Genomic_DNA"/>
</dbReference>
<dbReference type="SUPFAM" id="SSF53474">
    <property type="entry name" value="alpha/beta-Hydrolases"/>
    <property type="match status" value="1"/>
</dbReference>
<evidence type="ECO:0000313" key="2">
    <source>
        <dbReference type="EMBL" id="GAA0534058.1"/>
    </source>
</evidence>
<dbReference type="Pfam" id="PF05057">
    <property type="entry name" value="DUF676"/>
    <property type="match status" value="1"/>
</dbReference>
<dbReference type="Gene3D" id="3.40.50.1820">
    <property type="entry name" value="alpha/beta hydrolase"/>
    <property type="match status" value="1"/>
</dbReference>
<dbReference type="InterPro" id="IPR029058">
    <property type="entry name" value="AB_hydrolase_fold"/>
</dbReference>
<dbReference type="InterPro" id="IPR007751">
    <property type="entry name" value="DUF676_lipase-like"/>
</dbReference>
<dbReference type="Proteomes" id="UP001501576">
    <property type="component" value="Unassembled WGS sequence"/>
</dbReference>
<feature type="domain" description="DUF676" evidence="1">
    <location>
        <begin position="97"/>
        <end position="174"/>
    </location>
</feature>
<evidence type="ECO:0000313" key="3">
    <source>
        <dbReference type="Proteomes" id="UP001501576"/>
    </source>
</evidence>
<proteinExistence type="predicted"/>
<keyword evidence="3" id="KW-1185">Reference proteome</keyword>
<comment type="caution">
    <text evidence="2">The sequence shown here is derived from an EMBL/GenBank/DDBJ whole genome shotgun (WGS) entry which is preliminary data.</text>
</comment>
<gene>
    <name evidence="2" type="ORF">GCM10010390_39780</name>
</gene>